<name>A0A1N6DJ10_9BACT</name>
<evidence type="ECO:0000259" key="2">
    <source>
        <dbReference type="Pfam" id="PF00582"/>
    </source>
</evidence>
<sequence>MRILLPLDFSENSKKTFDFAIILAKKKNATITILHVIEAIYDFAAQAAIVIDGMHRDAEKYIQGLIEETKKEGVKMDYLIKEGTVSIMTAKTAEEINADLIVLGTHGASGIEQKLFGSTSVEVVKNSVCPVLLVPSETKIDHIEKVTLALEFAEHEEPFIEWVISLSKNWNLQLEFLHIQLQKNFKEELCVLGLEAFVQKKYPEIPVKLHTFYSEDLINGMEQYLSKNDDTILVMCHHHKNLWEQILTKSKSLQMAYHTHVPLLIMT</sequence>
<organism evidence="3 4">
    <name type="scientific">Algoriphagus halophilus</name>
    <dbReference type="NCBI Taxonomy" id="226505"/>
    <lineage>
        <taxon>Bacteria</taxon>
        <taxon>Pseudomonadati</taxon>
        <taxon>Bacteroidota</taxon>
        <taxon>Cytophagia</taxon>
        <taxon>Cytophagales</taxon>
        <taxon>Cyclobacteriaceae</taxon>
        <taxon>Algoriphagus</taxon>
    </lineage>
</organism>
<accession>A0A1N6DJ10</accession>
<dbReference type="PRINTS" id="PR01438">
    <property type="entry name" value="UNVRSLSTRESS"/>
</dbReference>
<dbReference type="PANTHER" id="PTHR46268">
    <property type="entry name" value="STRESS RESPONSE PROTEIN NHAX"/>
    <property type="match status" value="1"/>
</dbReference>
<dbReference type="AlphaFoldDB" id="A0A1N6DJ10"/>
<dbReference type="Proteomes" id="UP000185221">
    <property type="component" value="Unassembled WGS sequence"/>
</dbReference>
<dbReference type="RefSeq" id="WP_074223676.1">
    <property type="nucleotide sequence ID" value="NZ_FSRC01000001.1"/>
</dbReference>
<dbReference type="Pfam" id="PF00582">
    <property type="entry name" value="Usp"/>
    <property type="match status" value="1"/>
</dbReference>
<comment type="similarity">
    <text evidence="1">Belongs to the universal stress protein A family.</text>
</comment>
<dbReference type="EMBL" id="FSRC01000001">
    <property type="protein sequence ID" value="SIN70643.1"/>
    <property type="molecule type" value="Genomic_DNA"/>
</dbReference>
<dbReference type="CDD" id="cd00293">
    <property type="entry name" value="USP-like"/>
    <property type="match status" value="1"/>
</dbReference>
<feature type="domain" description="UspA" evidence="2">
    <location>
        <begin position="2"/>
        <end position="135"/>
    </location>
</feature>
<keyword evidence="4" id="KW-1185">Reference proteome</keyword>
<dbReference type="InterPro" id="IPR006016">
    <property type="entry name" value="UspA"/>
</dbReference>
<dbReference type="InterPro" id="IPR006015">
    <property type="entry name" value="Universal_stress_UspA"/>
</dbReference>
<reference evidence="4" key="1">
    <citation type="submission" date="2016-11" db="EMBL/GenBank/DDBJ databases">
        <authorList>
            <person name="Varghese N."/>
            <person name="Submissions S."/>
        </authorList>
    </citation>
    <scope>NUCLEOTIDE SEQUENCE [LARGE SCALE GENOMIC DNA]</scope>
    <source>
        <strain evidence="4">DSM 15292</strain>
    </source>
</reference>
<dbReference type="SUPFAM" id="SSF52402">
    <property type="entry name" value="Adenine nucleotide alpha hydrolases-like"/>
    <property type="match status" value="2"/>
</dbReference>
<evidence type="ECO:0000313" key="3">
    <source>
        <dbReference type="EMBL" id="SIN70643.1"/>
    </source>
</evidence>
<dbReference type="OrthoDB" id="9788959at2"/>
<protein>
    <submittedName>
        <fullName evidence="3">Nucleotide-binding universal stress protein, UspA family</fullName>
    </submittedName>
</protein>
<dbReference type="Gene3D" id="3.40.50.12370">
    <property type="match status" value="1"/>
</dbReference>
<dbReference type="PANTHER" id="PTHR46268:SF6">
    <property type="entry name" value="UNIVERSAL STRESS PROTEIN UP12"/>
    <property type="match status" value="1"/>
</dbReference>
<evidence type="ECO:0000313" key="4">
    <source>
        <dbReference type="Proteomes" id="UP000185221"/>
    </source>
</evidence>
<proteinExistence type="inferred from homology"/>
<gene>
    <name evidence="3" type="ORF">SAMN05444394_0970</name>
</gene>
<evidence type="ECO:0000256" key="1">
    <source>
        <dbReference type="ARBA" id="ARBA00008791"/>
    </source>
</evidence>